<feature type="transmembrane region" description="Helical" evidence="1">
    <location>
        <begin position="90"/>
        <end position="108"/>
    </location>
</feature>
<evidence type="ECO:0000313" key="2">
    <source>
        <dbReference type="EMBL" id="KAK8875509.1"/>
    </source>
</evidence>
<feature type="transmembrane region" description="Helical" evidence="1">
    <location>
        <begin position="392"/>
        <end position="420"/>
    </location>
</feature>
<feature type="transmembrane region" description="Helical" evidence="1">
    <location>
        <begin position="142"/>
        <end position="162"/>
    </location>
</feature>
<feature type="transmembrane region" description="Helical" evidence="1">
    <location>
        <begin position="223"/>
        <end position="244"/>
    </location>
</feature>
<accession>A0ABR2JCC8</accession>
<dbReference type="InterPro" id="IPR043745">
    <property type="entry name" value="DUF5690"/>
</dbReference>
<evidence type="ECO:0000313" key="3">
    <source>
        <dbReference type="Proteomes" id="UP001470230"/>
    </source>
</evidence>
<keyword evidence="3" id="KW-1185">Reference proteome</keyword>
<feature type="transmembrane region" description="Helical" evidence="1">
    <location>
        <begin position="114"/>
        <end position="135"/>
    </location>
</feature>
<sequence>MKFRSDRLSHFLANHNIFMTIYAFACSFLCYFCVYAYRKPFAAAEYSGLTIYGIQYKIMLITFQEIGYTISKFSGIKIISELNKNHRDKLIIFSVVLAEISLLFFYLVPTPYNSIFLFFNSLPLGIIWGLVFSYIEGRKTSEVLGCGMCISFIVASGAVKAVGRSLLNDGVSEFLMPFVVGLIFFPILLISVFLLNSIPPPTEEDVKSRTERVKMNHSDRVRLLKKFGPGILCMTLFYMLLSAYREFRENFAAELWSHFGYLGVPSIFATSELIVAIIVVIPVGLFMLIKNNIKVLVSYHFLIILSMFLTTFCAYLYDNGAIKSGLLMMVLTGVGLNLAYVPFNSILYDLLLSTFEYKANSGFLMYISDSFGYLTSVIVLFIKNFAAPKLSWLSFFISITYILGLSGIFLMTLSLIYYVLKYNRWAKLYKDRVNEPLIIQKTELL</sequence>
<reference evidence="2 3" key="1">
    <citation type="submission" date="2024-04" db="EMBL/GenBank/DDBJ databases">
        <title>Tritrichomonas musculus Genome.</title>
        <authorList>
            <person name="Alves-Ferreira E."/>
            <person name="Grigg M."/>
            <person name="Lorenzi H."/>
            <person name="Galac M."/>
        </authorList>
    </citation>
    <scope>NUCLEOTIDE SEQUENCE [LARGE SCALE GENOMIC DNA]</scope>
    <source>
        <strain evidence="2 3">EAF2021</strain>
    </source>
</reference>
<keyword evidence="1" id="KW-0472">Membrane</keyword>
<feature type="transmembrane region" description="Helical" evidence="1">
    <location>
        <begin position="363"/>
        <end position="386"/>
    </location>
</feature>
<dbReference type="Proteomes" id="UP001470230">
    <property type="component" value="Unassembled WGS sequence"/>
</dbReference>
<comment type="caution">
    <text evidence="2">The sequence shown here is derived from an EMBL/GenBank/DDBJ whole genome shotgun (WGS) entry which is preliminary data.</text>
</comment>
<dbReference type="EMBL" id="JAPFFF010000012">
    <property type="protein sequence ID" value="KAK8875509.1"/>
    <property type="molecule type" value="Genomic_DNA"/>
</dbReference>
<dbReference type="Pfam" id="PF18943">
    <property type="entry name" value="DUF5690"/>
    <property type="match status" value="1"/>
</dbReference>
<evidence type="ECO:0000256" key="1">
    <source>
        <dbReference type="SAM" id="Phobius"/>
    </source>
</evidence>
<evidence type="ECO:0008006" key="4">
    <source>
        <dbReference type="Google" id="ProtNLM"/>
    </source>
</evidence>
<name>A0ABR2JCC8_9EUKA</name>
<dbReference type="InterPro" id="IPR036259">
    <property type="entry name" value="MFS_trans_sf"/>
</dbReference>
<gene>
    <name evidence="2" type="ORF">M9Y10_005675</name>
</gene>
<feature type="transmembrane region" description="Helical" evidence="1">
    <location>
        <begin position="12"/>
        <end position="37"/>
    </location>
</feature>
<keyword evidence="1" id="KW-0812">Transmembrane</keyword>
<protein>
    <recommendedName>
        <fullName evidence="4">Major facilitator superfamily transporter</fullName>
    </recommendedName>
</protein>
<feature type="transmembrane region" description="Helical" evidence="1">
    <location>
        <begin position="174"/>
        <end position="195"/>
    </location>
</feature>
<feature type="transmembrane region" description="Helical" evidence="1">
    <location>
        <begin position="296"/>
        <end position="317"/>
    </location>
</feature>
<dbReference type="SUPFAM" id="SSF103473">
    <property type="entry name" value="MFS general substrate transporter"/>
    <property type="match status" value="1"/>
</dbReference>
<feature type="transmembrane region" description="Helical" evidence="1">
    <location>
        <begin position="329"/>
        <end position="351"/>
    </location>
</feature>
<keyword evidence="1" id="KW-1133">Transmembrane helix</keyword>
<organism evidence="2 3">
    <name type="scientific">Tritrichomonas musculus</name>
    <dbReference type="NCBI Taxonomy" id="1915356"/>
    <lineage>
        <taxon>Eukaryota</taxon>
        <taxon>Metamonada</taxon>
        <taxon>Parabasalia</taxon>
        <taxon>Tritrichomonadida</taxon>
        <taxon>Tritrichomonadidae</taxon>
        <taxon>Tritrichomonas</taxon>
    </lineage>
</organism>
<feature type="transmembrane region" description="Helical" evidence="1">
    <location>
        <begin position="264"/>
        <end position="289"/>
    </location>
</feature>
<proteinExistence type="predicted"/>